<dbReference type="CDD" id="cd00995">
    <property type="entry name" value="PBP2_NikA_DppA_OppA_like"/>
    <property type="match status" value="1"/>
</dbReference>
<dbReference type="InterPro" id="IPR000914">
    <property type="entry name" value="SBP_5_dom"/>
</dbReference>
<protein>
    <submittedName>
        <fullName evidence="3">ABC-type oligopeptide transport system substrate-binding subunit</fullName>
    </submittedName>
</protein>
<organism evidence="3 4">
    <name type="scientific">Conyzicola lurida</name>
    <dbReference type="NCBI Taxonomy" id="1172621"/>
    <lineage>
        <taxon>Bacteria</taxon>
        <taxon>Bacillati</taxon>
        <taxon>Actinomycetota</taxon>
        <taxon>Actinomycetes</taxon>
        <taxon>Micrococcales</taxon>
        <taxon>Microbacteriaceae</taxon>
        <taxon>Conyzicola</taxon>
    </lineage>
</organism>
<dbReference type="SUPFAM" id="SSF53850">
    <property type="entry name" value="Periplasmic binding protein-like II"/>
    <property type="match status" value="1"/>
</dbReference>
<evidence type="ECO:0000313" key="3">
    <source>
        <dbReference type="EMBL" id="MBB5843586.1"/>
    </source>
</evidence>
<feature type="signal peptide" evidence="1">
    <location>
        <begin position="1"/>
        <end position="26"/>
    </location>
</feature>
<evidence type="ECO:0000256" key="1">
    <source>
        <dbReference type="SAM" id="SignalP"/>
    </source>
</evidence>
<sequence>MKFSPKVAIATGAVLVLGLTACSAGSSDTSSPSDGTLVYAVGEPDHLSPGRQTVAFGQVMALFAPLVMLDDSNEITYVQAESVESDDATTWTITLKPDWTFQNGEPVTAHSYVDAWNYTAYGPNAWENTGQLAGIVGYDDLNPVEGKPTTDAMSGLVVVDDLTFTVQLDHADSQFPLQISQSQTGFYPMPEAAYDDIDAYDRQPIGNGPYEMTTAWEDNEEYTVTAYDDYAGEAPKTEAVTFRAYADTNTAYTDVLAGNADLLYLPASKMTVAEQDFGDRLYAFDAPGIDYLGFPLWDERYSDKRVRQAISMSIDRDAVNTAIFGGLYEPATAFTPPAMAGTPEGICGEFCEFDPDAAKSLLAEAGGFEGTLEFVYPGGIGVDSLFEAYANQVRQNLGIADVVATPTTDWAEYYDSLVDSSVAGPHFGHWGALYQSQQNTLRALFTLDGGCTLCTGNYTNPEVDSLLAEADSAPTQEEAEAKYVAVQEVVLEDFPVVPTFSNKYAYVTSDKIAELPALAGSPVIDQITLK</sequence>
<dbReference type="GO" id="GO:0015833">
    <property type="term" value="P:peptide transport"/>
    <property type="evidence" value="ECO:0007669"/>
    <property type="project" value="TreeGrafter"/>
</dbReference>
<reference evidence="3 4" key="1">
    <citation type="submission" date="2020-08" db="EMBL/GenBank/DDBJ databases">
        <title>Sequencing the genomes of 1000 actinobacteria strains.</title>
        <authorList>
            <person name="Klenk H.-P."/>
        </authorList>
    </citation>
    <scope>NUCLEOTIDE SEQUENCE [LARGE SCALE GENOMIC DNA]</scope>
    <source>
        <strain evidence="3 4">DSM 105784</strain>
    </source>
</reference>
<dbReference type="PROSITE" id="PS51257">
    <property type="entry name" value="PROKAR_LIPOPROTEIN"/>
    <property type="match status" value="1"/>
</dbReference>
<dbReference type="GO" id="GO:0042597">
    <property type="term" value="C:periplasmic space"/>
    <property type="evidence" value="ECO:0007669"/>
    <property type="project" value="UniProtKB-ARBA"/>
</dbReference>
<dbReference type="Gene3D" id="3.90.76.10">
    <property type="entry name" value="Dipeptide-binding Protein, Domain 1"/>
    <property type="match status" value="1"/>
</dbReference>
<keyword evidence="1" id="KW-0732">Signal</keyword>
<dbReference type="AlphaFoldDB" id="A0A841APF9"/>
<dbReference type="InterPro" id="IPR039424">
    <property type="entry name" value="SBP_5"/>
</dbReference>
<evidence type="ECO:0000259" key="2">
    <source>
        <dbReference type="Pfam" id="PF00496"/>
    </source>
</evidence>
<dbReference type="PIRSF" id="PIRSF002741">
    <property type="entry name" value="MppA"/>
    <property type="match status" value="1"/>
</dbReference>
<dbReference type="Gene3D" id="3.40.190.10">
    <property type="entry name" value="Periplasmic binding protein-like II"/>
    <property type="match status" value="1"/>
</dbReference>
<evidence type="ECO:0000313" key="4">
    <source>
        <dbReference type="Proteomes" id="UP000536685"/>
    </source>
</evidence>
<dbReference type="PANTHER" id="PTHR30290">
    <property type="entry name" value="PERIPLASMIC BINDING COMPONENT OF ABC TRANSPORTER"/>
    <property type="match status" value="1"/>
</dbReference>
<comment type="caution">
    <text evidence="3">The sequence shown here is derived from an EMBL/GenBank/DDBJ whole genome shotgun (WGS) entry which is preliminary data.</text>
</comment>
<dbReference type="PANTHER" id="PTHR30290:SF83">
    <property type="entry name" value="ABC TRANSPORTER SUBSTRATE-BINDING PROTEIN"/>
    <property type="match status" value="1"/>
</dbReference>
<keyword evidence="4" id="KW-1185">Reference proteome</keyword>
<dbReference type="Pfam" id="PF00496">
    <property type="entry name" value="SBP_bac_5"/>
    <property type="match status" value="1"/>
</dbReference>
<dbReference type="GO" id="GO:1904680">
    <property type="term" value="F:peptide transmembrane transporter activity"/>
    <property type="evidence" value="ECO:0007669"/>
    <property type="project" value="TreeGrafter"/>
</dbReference>
<proteinExistence type="predicted"/>
<dbReference type="Gene3D" id="3.10.105.10">
    <property type="entry name" value="Dipeptide-binding Protein, Domain 3"/>
    <property type="match status" value="1"/>
</dbReference>
<name>A0A841APF9_9MICO</name>
<gene>
    <name evidence="3" type="ORF">HD599_001909</name>
</gene>
<feature type="domain" description="Solute-binding protein family 5" evidence="2">
    <location>
        <begin position="80"/>
        <end position="446"/>
    </location>
</feature>
<dbReference type="GO" id="GO:0043190">
    <property type="term" value="C:ATP-binding cassette (ABC) transporter complex"/>
    <property type="evidence" value="ECO:0007669"/>
    <property type="project" value="InterPro"/>
</dbReference>
<dbReference type="Proteomes" id="UP000536685">
    <property type="component" value="Unassembled WGS sequence"/>
</dbReference>
<feature type="chain" id="PRO_5032509058" evidence="1">
    <location>
        <begin position="27"/>
        <end position="530"/>
    </location>
</feature>
<accession>A0A841APF9</accession>
<dbReference type="InterPro" id="IPR030678">
    <property type="entry name" value="Peptide/Ni-bd"/>
</dbReference>
<dbReference type="EMBL" id="JACHMJ010000001">
    <property type="protein sequence ID" value="MBB5843586.1"/>
    <property type="molecule type" value="Genomic_DNA"/>
</dbReference>